<dbReference type="PANTHER" id="PTHR43841">
    <property type="entry name" value="3-HYDROXYACYL-THIOESTER DEHYDRATASE HTDX-RELATED"/>
    <property type="match status" value="1"/>
</dbReference>
<reference evidence="4" key="1">
    <citation type="submission" date="2016-10" db="EMBL/GenBank/DDBJ databases">
        <authorList>
            <person name="Varghese N."/>
            <person name="Submissions S."/>
        </authorList>
    </citation>
    <scope>NUCLEOTIDE SEQUENCE [LARGE SCALE GENOMIC DNA]</scope>
    <source>
        <strain evidence="4">KPR-1</strain>
    </source>
</reference>
<sequence length="135" mass="14053">MTSQITVGDELFRRTVSLTRKDLVAYAAASGDHNPIHYNDAAASAAGLPGVLAHGMLTLGVAASAVEEWAGDPHLIKEISTRFSRPVVVPGDGEASLEIIGTAGEVDAESVRVDIAVLHESKGVLTRARAIVARA</sequence>
<gene>
    <name evidence="3" type="ORF">SAMN02910418_02414</name>
</gene>
<dbReference type="GO" id="GO:0004312">
    <property type="term" value="F:fatty acid synthase activity"/>
    <property type="evidence" value="ECO:0007669"/>
    <property type="project" value="InterPro"/>
</dbReference>
<accession>A0A1H4E1V3</accession>
<dbReference type="PANTHER" id="PTHR43841:SF3">
    <property type="entry name" value="(3R)-HYDROXYACYL-ACP DEHYDRATASE SUBUNIT HADB"/>
    <property type="match status" value="1"/>
</dbReference>
<name>A0A1H4E1V3_9ACTO</name>
<evidence type="ECO:0000313" key="3">
    <source>
        <dbReference type="EMBL" id="SEA78759.1"/>
    </source>
</evidence>
<dbReference type="SUPFAM" id="SSF54637">
    <property type="entry name" value="Thioesterase/thiol ester dehydrase-isomerase"/>
    <property type="match status" value="1"/>
</dbReference>
<dbReference type="Gene3D" id="3.10.129.10">
    <property type="entry name" value="Hotdog Thioesterase"/>
    <property type="match status" value="1"/>
</dbReference>
<organism evidence="3 4">
    <name type="scientific">Bowdeniella nasicola</name>
    <dbReference type="NCBI Taxonomy" id="208480"/>
    <lineage>
        <taxon>Bacteria</taxon>
        <taxon>Bacillati</taxon>
        <taxon>Actinomycetota</taxon>
        <taxon>Actinomycetes</taxon>
        <taxon>Actinomycetales</taxon>
        <taxon>Actinomycetaceae</taxon>
        <taxon>Bowdeniella</taxon>
    </lineage>
</organism>
<proteinExistence type="inferred from homology"/>
<dbReference type="Proteomes" id="UP000199288">
    <property type="component" value="Unassembled WGS sequence"/>
</dbReference>
<feature type="domain" description="MaoC-like" evidence="2">
    <location>
        <begin position="12"/>
        <end position="107"/>
    </location>
</feature>
<dbReference type="PRINTS" id="PR01483">
    <property type="entry name" value="FASYNTHASE"/>
</dbReference>
<protein>
    <submittedName>
        <fullName evidence="3">MaoC like domain-containing protein</fullName>
    </submittedName>
</protein>
<evidence type="ECO:0000259" key="2">
    <source>
        <dbReference type="Pfam" id="PF01575"/>
    </source>
</evidence>
<comment type="similarity">
    <text evidence="1">Belongs to the enoyl-CoA hydratase/isomerase family.</text>
</comment>
<dbReference type="InterPro" id="IPR002539">
    <property type="entry name" value="MaoC-like_dom"/>
</dbReference>
<evidence type="ECO:0000313" key="4">
    <source>
        <dbReference type="Proteomes" id="UP000199288"/>
    </source>
</evidence>
<dbReference type="GO" id="GO:0006633">
    <property type="term" value="P:fatty acid biosynthetic process"/>
    <property type="evidence" value="ECO:0007669"/>
    <property type="project" value="InterPro"/>
</dbReference>
<dbReference type="EMBL" id="FNQV01000024">
    <property type="protein sequence ID" value="SEA78759.1"/>
    <property type="molecule type" value="Genomic_DNA"/>
</dbReference>
<dbReference type="AlphaFoldDB" id="A0A1H4E1V3"/>
<dbReference type="Pfam" id="PF01575">
    <property type="entry name" value="MaoC_dehydratas"/>
    <property type="match status" value="1"/>
</dbReference>
<dbReference type="OrthoDB" id="9800237at2"/>
<keyword evidence="4" id="KW-1185">Reference proteome</keyword>
<dbReference type="GO" id="GO:0005835">
    <property type="term" value="C:fatty acid synthase complex"/>
    <property type="evidence" value="ECO:0007669"/>
    <property type="project" value="InterPro"/>
</dbReference>
<dbReference type="InterPro" id="IPR003965">
    <property type="entry name" value="Fatty_acid_synthase"/>
</dbReference>
<dbReference type="InterPro" id="IPR029069">
    <property type="entry name" value="HotDog_dom_sf"/>
</dbReference>
<dbReference type="RefSeq" id="WP_092566198.1">
    <property type="nucleotide sequence ID" value="NZ_FNQV01000024.1"/>
</dbReference>
<evidence type="ECO:0000256" key="1">
    <source>
        <dbReference type="ARBA" id="ARBA00005254"/>
    </source>
</evidence>